<dbReference type="InterPro" id="IPR059226">
    <property type="entry name" value="Choice_anch_Q_dom"/>
</dbReference>
<comment type="caution">
    <text evidence="3">The sequence shown here is derived from an EMBL/GenBank/DDBJ whole genome shotgun (WGS) entry which is preliminary data.</text>
</comment>
<feature type="domain" description="DUF1565" evidence="1">
    <location>
        <begin position="493"/>
        <end position="720"/>
    </location>
</feature>
<dbReference type="PANTHER" id="PTHR34677:SF3">
    <property type="entry name" value="BACTERIAL IG-LIKE DOMAIN-CONTAINING PROTEIN"/>
    <property type="match status" value="1"/>
</dbReference>
<evidence type="ECO:0000313" key="3">
    <source>
        <dbReference type="EMBL" id="EFO81529.1"/>
    </source>
</evidence>
<protein>
    <submittedName>
        <fullName evidence="3">Polymorphic outer membrane protein</fullName>
    </submittedName>
</protein>
<dbReference type="SUPFAM" id="SSF51126">
    <property type="entry name" value="Pectin lyase-like"/>
    <property type="match status" value="2"/>
</dbReference>
<dbReference type="eggNOG" id="COG2931">
    <property type="taxonomic scope" value="Bacteria"/>
</dbReference>
<dbReference type="HOGENOM" id="CLU_268121_0_0_0"/>
<dbReference type="Pfam" id="PF07602">
    <property type="entry name" value="DUF1565"/>
    <property type="match status" value="1"/>
</dbReference>
<gene>
    <name evidence="3" type="ORF">OSCT_0545</name>
</gene>
<feature type="domain" description="Bacterial Ig-like" evidence="2">
    <location>
        <begin position="1088"/>
        <end position="1174"/>
    </location>
</feature>
<proteinExistence type="predicted"/>
<dbReference type="InterPro" id="IPR011050">
    <property type="entry name" value="Pectin_lyase_fold/virulence"/>
</dbReference>
<evidence type="ECO:0000313" key="4">
    <source>
        <dbReference type="Proteomes" id="UP000054010"/>
    </source>
</evidence>
<dbReference type="EMBL" id="ADVR01000010">
    <property type="protein sequence ID" value="EFO81529.1"/>
    <property type="molecule type" value="Genomic_DNA"/>
</dbReference>
<dbReference type="eggNOG" id="COG3210">
    <property type="taxonomic scope" value="Bacteria"/>
</dbReference>
<sequence length="1409" mass="145810">MSGAILNVPVQAAGVIYVTPSGAGTGSSWQDAMNLTSALAAATDGDVLWVAAGTYTPGTTRTDTFQLKPNVTIYGGFAGTESDISQRDWVTHRVILSGEIGLPNNPADNSYHVVTGANGATLDGITIRDGNANVEESPHFRGGGMYNVLSSPTLINVIFEHNTATEGGGMYNEQSSPTLINVIFRENSAPSGGGMYNTTSHPSLTRVSFLQNQAFTDDGEAAGAGMYNEFSDPLLTDVAFVGNHSGHFGGGMYNFQSDPQITHAVFQANQALYGGGMHNSAISAPVMDRVRFHANSATYGGAMANLGGNPILVSVEMQQNLATQGGAIHNSYSSSPLLRNVTISGNSAQQGGGLYNDTSTPEVVNSIIWGNSAPTGPTIINTGVTVTTLRHSLIEGSGGSAAWEATFGVDGGANLDADPRFVTTTNLRLQADSPALDAGENGTDLWDLDDQPRLVGVAVDLGAYERQVSGVRFVNHAAIGRGTGYSWDDALPSLSEALTFAGAGDEVWVATGTYTPGSNRTDTFQLKPGVALYGGFAATETARDARDWTQYPVVLSGEIGAPGLADNSYHIVTGADAALLDGFMITAGNADGPDPHDRGAAIFNLDSSPTLHNLIIRDNQALAGGAGIANAQSNPTLINLLITTNTAPQGAAIWNLQSQPTLNNLTITDHSVAIFNDASNPQIRNTIIWGNSSSIENTNGALPSISTSLVQGSGGSAAWNVAFGTDAGDNLDSDPRFVSATNLTLQPASPAINAGENSDLLSLDLAGQSRVVGGTVDLGVYEVQAPSLLAIRRAGPTSLSNAATVDYELVFNMPVAGLLPSHLALTTSTGQNAAAIQTPLQDGGAIWTVRVATVDDQIGTIRLDLTNSTGIVTSDAPERVLLTSSFTSGAVYQIDREDPTTSITAQPVNPTNQTSASFSFAGADGAGSGVQRFICQLDDGSVAECTSPHSLSALSHAEHTFRVWAHDAAGNADASPATYTWVVDTEPPTLAIGAPSISLTRGGPVSFLVSYSGADGITLSAADVLLETTGTASGVVEVSGTGTSERTVTLRNISGDGTLAMSLKSGTAYDLASNQAGGAGPSSSFVVDNTGATASMSSTIHDPTNEGAIPVTLTFSEAVTELEAADLLLLNATLSNFAGSGTSYSFTLNPVANGLVTVTVPAEVAIDAAGNPNQVSPVFSRVYDNNPLAMSFTSSIPATTNTNPIPVRIAFGKPVTTFEADDLTLTNATLNDFAGSGASYTFNLTPQADGEVKVEIAAGAVEDAAGNPIGGHSLSWMYDSHNPEVRVLSQIPLPVDDSAWYVFTIEVLDSLEIDQQSLGDGDVVLVGPHGTLSATILETISPNPDGSLRLTFKLAAPGGRWDAADNGTYTLRMPAGAIRDTAGNLNLVTDLGQFELALKWKVFLPMLQR</sequence>
<dbReference type="STRING" id="765420.OSCT_0545"/>
<dbReference type="Pfam" id="PF19078">
    <property type="entry name" value="Big_12"/>
    <property type="match status" value="2"/>
</dbReference>
<reference evidence="3 4" key="1">
    <citation type="journal article" date="2011" name="J. Bacteriol.">
        <title>Draft genome sequence of the anoxygenic filamentous phototrophic bacterium Oscillochloris trichoides subsp. DG-6.</title>
        <authorList>
            <person name="Kuznetsov B.B."/>
            <person name="Ivanovsky R.N."/>
            <person name="Keppen O.I."/>
            <person name="Sukhacheva M.V."/>
            <person name="Bumazhkin B.K."/>
            <person name="Patutina E.O."/>
            <person name="Beletsky A.V."/>
            <person name="Mardanov A.V."/>
            <person name="Baslerov R.V."/>
            <person name="Panteleeva A.N."/>
            <person name="Kolganova T.V."/>
            <person name="Ravin N.V."/>
            <person name="Skryabin K.G."/>
        </authorList>
    </citation>
    <scope>NUCLEOTIDE SEQUENCE [LARGE SCALE GENOMIC DNA]</scope>
    <source>
        <strain evidence="3 4">DG-6</strain>
    </source>
</reference>
<organism evidence="3 4">
    <name type="scientific">Oscillochloris trichoides DG-6</name>
    <dbReference type="NCBI Taxonomy" id="765420"/>
    <lineage>
        <taxon>Bacteria</taxon>
        <taxon>Bacillati</taxon>
        <taxon>Chloroflexota</taxon>
        <taxon>Chloroflexia</taxon>
        <taxon>Chloroflexales</taxon>
        <taxon>Chloroflexineae</taxon>
        <taxon>Oscillochloridaceae</taxon>
        <taxon>Oscillochloris</taxon>
    </lineage>
</organism>
<evidence type="ECO:0000259" key="2">
    <source>
        <dbReference type="Pfam" id="PF19078"/>
    </source>
</evidence>
<feature type="domain" description="Bacterial Ig-like" evidence="2">
    <location>
        <begin position="1199"/>
        <end position="1273"/>
    </location>
</feature>
<dbReference type="InterPro" id="IPR044048">
    <property type="entry name" value="Big_12"/>
</dbReference>
<name>E1IB44_9CHLR</name>
<dbReference type="InterPro" id="IPR011459">
    <property type="entry name" value="DUF1565"/>
</dbReference>
<dbReference type="InterPro" id="IPR012334">
    <property type="entry name" value="Pectin_lyas_fold"/>
</dbReference>
<dbReference type="PANTHER" id="PTHR34677">
    <property type="match status" value="1"/>
</dbReference>
<dbReference type="Proteomes" id="UP000054010">
    <property type="component" value="Unassembled WGS sequence"/>
</dbReference>
<evidence type="ECO:0000259" key="1">
    <source>
        <dbReference type="Pfam" id="PF07602"/>
    </source>
</evidence>
<dbReference type="NCBIfam" id="NF041518">
    <property type="entry name" value="choice_anch_Q"/>
    <property type="match status" value="2"/>
</dbReference>
<keyword evidence="4" id="KW-1185">Reference proteome</keyword>
<dbReference type="Gene3D" id="2.160.20.10">
    <property type="entry name" value="Single-stranded right-handed beta-helix, Pectin lyase-like"/>
    <property type="match status" value="2"/>
</dbReference>
<accession>E1IB44</accession>